<dbReference type="GO" id="GO:0016251">
    <property type="term" value="F:RNA polymerase II general transcription initiation factor activity"/>
    <property type="evidence" value="ECO:0007669"/>
    <property type="project" value="TreeGrafter"/>
</dbReference>
<name>A0A2T9YMF3_9FUNG</name>
<dbReference type="InterPro" id="IPR003958">
    <property type="entry name" value="CBFA_NFYB_domain"/>
</dbReference>
<dbReference type="InterPro" id="IPR050568">
    <property type="entry name" value="Transcr_DNA_Rep_Reg"/>
</dbReference>
<accession>A0A2T9YMF3</accession>
<dbReference type="Gene3D" id="1.10.20.10">
    <property type="entry name" value="Histone, subunit A"/>
    <property type="match status" value="1"/>
</dbReference>
<dbReference type="GO" id="GO:0017054">
    <property type="term" value="C:negative cofactor 2 complex"/>
    <property type="evidence" value="ECO:0007669"/>
    <property type="project" value="TreeGrafter"/>
</dbReference>
<dbReference type="GO" id="GO:0046982">
    <property type="term" value="F:protein heterodimerization activity"/>
    <property type="evidence" value="ECO:0007669"/>
    <property type="project" value="InterPro"/>
</dbReference>
<dbReference type="PANTHER" id="PTHR10252:SF5">
    <property type="entry name" value="DR1-ASSOCIATED COREPRESSOR"/>
    <property type="match status" value="1"/>
</dbReference>
<evidence type="ECO:0000259" key="4">
    <source>
        <dbReference type="Pfam" id="PF00808"/>
    </source>
</evidence>
<dbReference type="PANTHER" id="PTHR10252">
    <property type="entry name" value="HISTONE-LIKE TRANSCRIPTION FACTOR CCAAT-RELATED"/>
    <property type="match status" value="1"/>
</dbReference>
<organism evidence="5 6">
    <name type="scientific">Smittium simulii</name>
    <dbReference type="NCBI Taxonomy" id="133385"/>
    <lineage>
        <taxon>Eukaryota</taxon>
        <taxon>Fungi</taxon>
        <taxon>Fungi incertae sedis</taxon>
        <taxon>Zoopagomycota</taxon>
        <taxon>Kickxellomycotina</taxon>
        <taxon>Harpellomycetes</taxon>
        <taxon>Harpellales</taxon>
        <taxon>Legeriomycetaceae</taxon>
        <taxon>Smittium</taxon>
    </lineage>
</organism>
<dbReference type="EMBL" id="MBFR01000127">
    <property type="protein sequence ID" value="PVU93502.1"/>
    <property type="molecule type" value="Genomic_DNA"/>
</dbReference>
<reference evidence="5 6" key="1">
    <citation type="journal article" date="2018" name="MBio">
        <title>Comparative Genomics Reveals the Core Gene Toolbox for the Fungus-Insect Symbiosis.</title>
        <authorList>
            <person name="Wang Y."/>
            <person name="Stata M."/>
            <person name="Wang W."/>
            <person name="Stajich J.E."/>
            <person name="White M.M."/>
            <person name="Moncalvo J.M."/>
        </authorList>
    </citation>
    <scope>NUCLEOTIDE SEQUENCE [LARGE SCALE GENOMIC DNA]</scope>
    <source>
        <strain evidence="5 6">SWE-8-4</strain>
    </source>
</reference>
<dbReference type="SUPFAM" id="SSF47113">
    <property type="entry name" value="Histone-fold"/>
    <property type="match status" value="1"/>
</dbReference>
<evidence type="ECO:0000256" key="3">
    <source>
        <dbReference type="SAM" id="MobiDB-lite"/>
    </source>
</evidence>
<dbReference type="Pfam" id="PF00808">
    <property type="entry name" value="CBFD_NFYB_HMF"/>
    <property type="match status" value="1"/>
</dbReference>
<protein>
    <recommendedName>
        <fullName evidence="4">Transcription factor CBF/NF-Y/archaeal histone domain-containing protein</fullName>
    </recommendedName>
</protein>
<proteinExistence type="predicted"/>
<evidence type="ECO:0000256" key="1">
    <source>
        <dbReference type="ARBA" id="ARBA00004123"/>
    </source>
</evidence>
<dbReference type="CDD" id="cd22906">
    <property type="entry name" value="HFD_DRAP1"/>
    <property type="match status" value="1"/>
</dbReference>
<keyword evidence="6" id="KW-1185">Reference proteome</keyword>
<dbReference type="GO" id="GO:0001046">
    <property type="term" value="F:core promoter sequence-specific DNA binding"/>
    <property type="evidence" value="ECO:0007669"/>
    <property type="project" value="TreeGrafter"/>
</dbReference>
<feature type="region of interest" description="Disordered" evidence="3">
    <location>
        <begin position="327"/>
        <end position="348"/>
    </location>
</feature>
<comment type="caution">
    <text evidence="5">The sequence shown here is derived from an EMBL/GenBank/DDBJ whole genome shotgun (WGS) entry which is preliminary data.</text>
</comment>
<dbReference type="Proteomes" id="UP000245383">
    <property type="component" value="Unassembled WGS sequence"/>
</dbReference>
<evidence type="ECO:0000256" key="2">
    <source>
        <dbReference type="ARBA" id="ARBA00023242"/>
    </source>
</evidence>
<dbReference type="STRING" id="133385.A0A2T9YMF3"/>
<feature type="region of interest" description="Disordered" evidence="3">
    <location>
        <begin position="95"/>
        <end position="139"/>
    </location>
</feature>
<sequence>MKKKIKTKFPVARIKRIMQMDEDVGKMAQATPILISKALELFMQTIIEDVTTQARLASTKRLVPVHLKRTVLEIACYDFLKDIVEKVVDDQPPPKAKSAVIAQQPPSTTAPLIPAPKTTRGAARASADKPKTRSKTNSTIAAKVQASTANTFAEITPSTTNTFVENTPSTANTFAEVVPSTANTFAEVVPSTAIHTTEENTDTPFGPQPQQFEPAPHSHQSLQNYQIQMNTFTNTFPQQPMPRNNLQPVNSALPPNTYNSHTTVLPSINQIHQLVHSANFNSPLDLQNDAFINQKLPPPIIHHNQNSNQNLGNRHDYAHLYNYNKNIDQNQIPPHPAPQFYNQQPQHQPYRQDHQYNINYSNNIYPQQNPNPNDQNTQYRYEQDFYQRNPN</sequence>
<dbReference type="OrthoDB" id="653904at2759"/>
<comment type="subcellular location">
    <subcellularLocation>
        <location evidence="1">Nucleus</location>
    </subcellularLocation>
</comment>
<keyword evidence="2" id="KW-0539">Nucleus</keyword>
<dbReference type="InterPro" id="IPR009072">
    <property type="entry name" value="Histone-fold"/>
</dbReference>
<evidence type="ECO:0000313" key="6">
    <source>
        <dbReference type="Proteomes" id="UP000245383"/>
    </source>
</evidence>
<evidence type="ECO:0000313" key="5">
    <source>
        <dbReference type="EMBL" id="PVU93502.1"/>
    </source>
</evidence>
<dbReference type="AlphaFoldDB" id="A0A2T9YMF3"/>
<gene>
    <name evidence="5" type="ORF">BB561_003254</name>
</gene>
<feature type="domain" description="Transcription factor CBF/NF-Y/archaeal histone" evidence="4">
    <location>
        <begin position="8"/>
        <end position="68"/>
    </location>
</feature>